<keyword evidence="3" id="KW-1185">Reference proteome</keyword>
<dbReference type="Proteomes" id="UP000314294">
    <property type="component" value="Unassembled WGS sequence"/>
</dbReference>
<comment type="caution">
    <text evidence="2">The sequence shown here is derived from an EMBL/GenBank/DDBJ whole genome shotgun (WGS) entry which is preliminary data.</text>
</comment>
<evidence type="ECO:0000256" key="1">
    <source>
        <dbReference type="SAM" id="MobiDB-lite"/>
    </source>
</evidence>
<accession>A0A4Z2GRI2</accession>
<evidence type="ECO:0000313" key="3">
    <source>
        <dbReference type="Proteomes" id="UP000314294"/>
    </source>
</evidence>
<feature type="compositionally biased region" description="Polar residues" evidence="1">
    <location>
        <begin position="54"/>
        <end position="65"/>
    </location>
</feature>
<evidence type="ECO:0000313" key="2">
    <source>
        <dbReference type="EMBL" id="TNN55274.1"/>
    </source>
</evidence>
<gene>
    <name evidence="2" type="ORF">EYF80_034540</name>
</gene>
<feature type="region of interest" description="Disordered" evidence="1">
    <location>
        <begin position="52"/>
        <end position="103"/>
    </location>
</feature>
<reference evidence="2 3" key="1">
    <citation type="submission" date="2019-03" db="EMBL/GenBank/DDBJ databases">
        <title>First draft genome of Liparis tanakae, snailfish: a comprehensive survey of snailfish specific genes.</title>
        <authorList>
            <person name="Kim W."/>
            <person name="Song I."/>
            <person name="Jeong J.-H."/>
            <person name="Kim D."/>
            <person name="Kim S."/>
            <person name="Ryu S."/>
            <person name="Song J.Y."/>
            <person name="Lee S.K."/>
        </authorList>
    </citation>
    <scope>NUCLEOTIDE SEQUENCE [LARGE SCALE GENOMIC DNA]</scope>
    <source>
        <tissue evidence="2">Muscle</tissue>
    </source>
</reference>
<dbReference type="EMBL" id="SRLO01000461">
    <property type="protein sequence ID" value="TNN55274.1"/>
    <property type="molecule type" value="Genomic_DNA"/>
</dbReference>
<dbReference type="AlphaFoldDB" id="A0A4Z2GRI2"/>
<sequence>MPLSCSATERKSAGTSHGFISSTVLQAAHSCSVVRRFLHTLQYGSGHVRKRRNTSMACGSSSVSEGQYGVCNRGTTSEDNPGRSPPLPLIPLPTASSQEGSAPAQLRKQSLIFTSSPPFLSADLLDVNGPLMALGNNSGPTPKLSSD</sequence>
<proteinExistence type="predicted"/>
<name>A0A4Z2GRI2_9TELE</name>
<protein>
    <submittedName>
        <fullName evidence="2">Uncharacterized protein</fullName>
    </submittedName>
</protein>
<organism evidence="2 3">
    <name type="scientific">Liparis tanakae</name>
    <name type="common">Tanaka's snailfish</name>
    <dbReference type="NCBI Taxonomy" id="230148"/>
    <lineage>
        <taxon>Eukaryota</taxon>
        <taxon>Metazoa</taxon>
        <taxon>Chordata</taxon>
        <taxon>Craniata</taxon>
        <taxon>Vertebrata</taxon>
        <taxon>Euteleostomi</taxon>
        <taxon>Actinopterygii</taxon>
        <taxon>Neopterygii</taxon>
        <taxon>Teleostei</taxon>
        <taxon>Neoteleostei</taxon>
        <taxon>Acanthomorphata</taxon>
        <taxon>Eupercaria</taxon>
        <taxon>Perciformes</taxon>
        <taxon>Cottioidei</taxon>
        <taxon>Cottales</taxon>
        <taxon>Liparidae</taxon>
        <taxon>Liparis</taxon>
    </lineage>
</organism>